<dbReference type="SMART" id="SM00198">
    <property type="entry name" value="SCP"/>
    <property type="match status" value="1"/>
</dbReference>
<dbReference type="Proteomes" id="UP000828390">
    <property type="component" value="Unassembled WGS sequence"/>
</dbReference>
<evidence type="ECO:0000313" key="4">
    <source>
        <dbReference type="EMBL" id="KAH3754802.1"/>
    </source>
</evidence>
<accession>A0A9D4DS12</accession>
<evidence type="ECO:0000256" key="1">
    <source>
        <dbReference type="SAM" id="Phobius"/>
    </source>
</evidence>
<organism evidence="4 5">
    <name type="scientific">Dreissena polymorpha</name>
    <name type="common">Zebra mussel</name>
    <name type="synonym">Mytilus polymorpha</name>
    <dbReference type="NCBI Taxonomy" id="45954"/>
    <lineage>
        <taxon>Eukaryota</taxon>
        <taxon>Metazoa</taxon>
        <taxon>Spiralia</taxon>
        <taxon>Lophotrochozoa</taxon>
        <taxon>Mollusca</taxon>
        <taxon>Bivalvia</taxon>
        <taxon>Autobranchia</taxon>
        <taxon>Heteroconchia</taxon>
        <taxon>Euheterodonta</taxon>
        <taxon>Imparidentia</taxon>
        <taxon>Neoheterodontei</taxon>
        <taxon>Myida</taxon>
        <taxon>Dreissenoidea</taxon>
        <taxon>Dreissenidae</taxon>
        <taxon>Dreissena</taxon>
    </lineage>
</organism>
<keyword evidence="1" id="KW-0472">Membrane</keyword>
<dbReference type="SUPFAM" id="SSF55797">
    <property type="entry name" value="PR-1-like"/>
    <property type="match status" value="1"/>
</dbReference>
<keyword evidence="5" id="KW-1185">Reference proteome</keyword>
<reference evidence="4" key="2">
    <citation type="submission" date="2020-11" db="EMBL/GenBank/DDBJ databases">
        <authorList>
            <person name="McCartney M.A."/>
            <person name="Auch B."/>
            <person name="Kono T."/>
            <person name="Mallez S."/>
            <person name="Becker A."/>
            <person name="Gohl D.M."/>
            <person name="Silverstein K.A.T."/>
            <person name="Koren S."/>
            <person name="Bechman K.B."/>
            <person name="Herman A."/>
            <person name="Abrahante J.E."/>
            <person name="Garbe J."/>
        </authorList>
    </citation>
    <scope>NUCLEOTIDE SEQUENCE</scope>
    <source>
        <strain evidence="4">Duluth1</strain>
        <tissue evidence="4">Whole animal</tissue>
    </source>
</reference>
<name>A0A9D4DS12_DREPO</name>
<feature type="domain" description="SCP" evidence="3">
    <location>
        <begin position="67"/>
        <end position="204"/>
    </location>
</feature>
<gene>
    <name evidence="4" type="ORF">DPMN_189483</name>
</gene>
<dbReference type="InterPro" id="IPR001283">
    <property type="entry name" value="CRISP-related"/>
</dbReference>
<keyword evidence="2" id="KW-0732">Signal</keyword>
<comment type="caution">
    <text evidence="4">The sequence shown here is derived from an EMBL/GenBank/DDBJ whole genome shotgun (WGS) entry which is preliminary data.</text>
</comment>
<dbReference type="InterPro" id="IPR014044">
    <property type="entry name" value="CAP_dom"/>
</dbReference>
<feature type="signal peptide" evidence="2">
    <location>
        <begin position="1"/>
        <end position="20"/>
    </location>
</feature>
<dbReference type="EMBL" id="JAIWYP010000010">
    <property type="protein sequence ID" value="KAH3754802.1"/>
    <property type="molecule type" value="Genomic_DNA"/>
</dbReference>
<protein>
    <recommendedName>
        <fullName evidence="3">SCP domain-containing protein</fullName>
    </recommendedName>
</protein>
<feature type="chain" id="PRO_5038780071" description="SCP domain-containing protein" evidence="2">
    <location>
        <begin position="21"/>
        <end position="404"/>
    </location>
</feature>
<evidence type="ECO:0000313" key="5">
    <source>
        <dbReference type="Proteomes" id="UP000828390"/>
    </source>
</evidence>
<dbReference type="PANTHER" id="PTHR10334">
    <property type="entry name" value="CYSTEINE-RICH SECRETORY PROTEIN-RELATED"/>
    <property type="match status" value="1"/>
</dbReference>
<proteinExistence type="predicted"/>
<dbReference type="InterPro" id="IPR035940">
    <property type="entry name" value="CAP_sf"/>
</dbReference>
<evidence type="ECO:0000259" key="3">
    <source>
        <dbReference type="SMART" id="SM00198"/>
    </source>
</evidence>
<feature type="transmembrane region" description="Helical" evidence="1">
    <location>
        <begin position="381"/>
        <end position="401"/>
    </location>
</feature>
<dbReference type="AlphaFoldDB" id="A0A9D4DS12"/>
<reference evidence="4" key="1">
    <citation type="journal article" date="2019" name="bioRxiv">
        <title>The Genome of the Zebra Mussel, Dreissena polymorpha: A Resource for Invasive Species Research.</title>
        <authorList>
            <person name="McCartney M.A."/>
            <person name="Auch B."/>
            <person name="Kono T."/>
            <person name="Mallez S."/>
            <person name="Zhang Y."/>
            <person name="Obille A."/>
            <person name="Becker A."/>
            <person name="Abrahante J.E."/>
            <person name="Garbe J."/>
            <person name="Badalamenti J.P."/>
            <person name="Herman A."/>
            <person name="Mangelson H."/>
            <person name="Liachko I."/>
            <person name="Sullivan S."/>
            <person name="Sone E.D."/>
            <person name="Koren S."/>
            <person name="Silverstein K.A.T."/>
            <person name="Beckman K.B."/>
            <person name="Gohl D.M."/>
        </authorList>
    </citation>
    <scope>NUCLEOTIDE SEQUENCE</scope>
    <source>
        <strain evidence="4">Duluth1</strain>
        <tissue evidence="4">Whole animal</tissue>
    </source>
</reference>
<keyword evidence="1" id="KW-0812">Transmembrane</keyword>
<dbReference type="Gene3D" id="3.40.33.10">
    <property type="entry name" value="CAP"/>
    <property type="match status" value="1"/>
</dbReference>
<dbReference type="Pfam" id="PF00188">
    <property type="entry name" value="CAP"/>
    <property type="match status" value="1"/>
</dbReference>
<keyword evidence="1" id="KW-1133">Transmembrane helix</keyword>
<evidence type="ECO:0000256" key="2">
    <source>
        <dbReference type="SAM" id="SignalP"/>
    </source>
</evidence>
<sequence>MERVTVLILTLINIEVFVQSQTPPNLTCYSPRPFNPSCTDKYAAFPGHLNCEDQSLLVGSKMTITDKELTSIADEHNRIRSNVVPKAANMLDMHDNQGLETAALRWARRCTADSTWYQRSTPGAFIPGQNYLFSETPLNWTDVLAVWEAENTSFTYGGPGNDATRVGNYTQMIWSETASVGCGAADCGGRYLYICLYAPILDPSKRDQPYKPTSSAGCDDCQRNCTATTKLCAQSSAVSDDCQRNCTATTKLCDFKGLLCLGGSKVNMTTGSSCDCLDNDHYNGTICELKCVGTNDTDPECFKTLRGTCSTNLTTMFRCPWMCNVCPYAASSWGTASNSRMPWEKDLPACTTTTAATSHLPNVVSSSTSDQGPGQDNSGGAAAAISLCALMAWAAMAVLLADMF</sequence>